<keyword evidence="3" id="KW-1185">Reference proteome</keyword>
<dbReference type="AlphaFoldDB" id="F4R3V5"/>
<dbReference type="RefSeq" id="XP_007404034.1">
    <property type="nucleotide sequence ID" value="XM_007403972.1"/>
</dbReference>
<name>F4R3V5_MELLP</name>
<accession>F4R3V5</accession>
<feature type="compositionally biased region" description="Acidic residues" evidence="1">
    <location>
        <begin position="93"/>
        <end position="111"/>
    </location>
</feature>
<dbReference type="EMBL" id="GL883090">
    <property type="protein sequence ID" value="EGG13096.1"/>
    <property type="molecule type" value="Genomic_DNA"/>
</dbReference>
<dbReference type="PANTHER" id="PTHR33246">
    <property type="entry name" value="CCHC-TYPE DOMAIN-CONTAINING PROTEIN"/>
    <property type="match status" value="1"/>
</dbReference>
<evidence type="ECO:0000256" key="1">
    <source>
        <dbReference type="SAM" id="MobiDB-lite"/>
    </source>
</evidence>
<proteinExistence type="predicted"/>
<dbReference type="PANTHER" id="PTHR33246:SF51">
    <property type="entry name" value="MYB_SANT-LIKE DOMAIN-CONTAINING PROTEIN"/>
    <property type="match status" value="1"/>
</dbReference>
<dbReference type="OrthoDB" id="107964at2759"/>
<evidence type="ECO:0000313" key="3">
    <source>
        <dbReference type="Proteomes" id="UP000001072"/>
    </source>
</evidence>
<sequence length="312" mass="34663">MRLTGKVLRDRLDRYKRRYSKTKTWLGGTGAGTTEKQQAQGITLNDVLEKKCSCFHQMDALFKDKPNISALEIGGSQISKPLSDSSDNSLDNSLDDSLEDSLDDSLEEPDSNPEAQRQPLADSDYCRPTTIHKSHSALQRFLASAAVNDNFPDYDFRPLPPPIEPPAGYICGDYMGGIQQNVSPLNKVQKQTTQKRPPQKSSTLAEKRLSRITLKSSDPIDSEDEMLNEIMGENIDEESNGSDTVQFKISRLDENKRTANENTRAESAERVKFARDLALGGKTPEEVQKYIDAVFPPPPPVQSTSTSSSTFM</sequence>
<protein>
    <submittedName>
        <fullName evidence="2">Uncharacterized protein</fullName>
    </submittedName>
</protein>
<dbReference type="InParanoid" id="F4R3V5"/>
<dbReference type="HOGENOM" id="CLU_891597_0_0_1"/>
<feature type="compositionally biased region" description="Low complexity" evidence="1">
    <location>
        <begin position="81"/>
        <end position="92"/>
    </location>
</feature>
<feature type="region of interest" description="Disordered" evidence="1">
    <location>
        <begin position="77"/>
        <end position="128"/>
    </location>
</feature>
<dbReference type="Proteomes" id="UP000001072">
    <property type="component" value="Unassembled WGS sequence"/>
</dbReference>
<dbReference type="VEuPathDB" id="FungiDB:MELLADRAFT_101178"/>
<gene>
    <name evidence="2" type="ORF">MELLADRAFT_101178</name>
</gene>
<dbReference type="KEGG" id="mlr:MELLADRAFT_101178"/>
<dbReference type="GeneID" id="18921294"/>
<organism evidence="3">
    <name type="scientific">Melampsora larici-populina (strain 98AG31 / pathotype 3-4-7)</name>
    <name type="common">Poplar leaf rust fungus</name>
    <dbReference type="NCBI Taxonomy" id="747676"/>
    <lineage>
        <taxon>Eukaryota</taxon>
        <taxon>Fungi</taxon>
        <taxon>Dikarya</taxon>
        <taxon>Basidiomycota</taxon>
        <taxon>Pucciniomycotina</taxon>
        <taxon>Pucciniomycetes</taxon>
        <taxon>Pucciniales</taxon>
        <taxon>Melampsoraceae</taxon>
        <taxon>Melampsora</taxon>
    </lineage>
</organism>
<evidence type="ECO:0000313" key="2">
    <source>
        <dbReference type="EMBL" id="EGG13096.1"/>
    </source>
</evidence>
<reference evidence="3" key="1">
    <citation type="journal article" date="2011" name="Proc. Natl. Acad. Sci. U.S.A.">
        <title>Obligate biotrophy features unraveled by the genomic analysis of rust fungi.</title>
        <authorList>
            <person name="Duplessis S."/>
            <person name="Cuomo C.A."/>
            <person name="Lin Y.-C."/>
            <person name="Aerts A."/>
            <person name="Tisserant E."/>
            <person name="Veneault-Fourrey C."/>
            <person name="Joly D.L."/>
            <person name="Hacquard S."/>
            <person name="Amselem J."/>
            <person name="Cantarel B.L."/>
            <person name="Chiu R."/>
            <person name="Coutinho P.M."/>
            <person name="Feau N."/>
            <person name="Field M."/>
            <person name="Frey P."/>
            <person name="Gelhaye E."/>
            <person name="Goldberg J."/>
            <person name="Grabherr M.G."/>
            <person name="Kodira C.D."/>
            <person name="Kohler A."/>
            <person name="Kuees U."/>
            <person name="Lindquist E.A."/>
            <person name="Lucas S.M."/>
            <person name="Mago R."/>
            <person name="Mauceli E."/>
            <person name="Morin E."/>
            <person name="Murat C."/>
            <person name="Pangilinan J.L."/>
            <person name="Park R."/>
            <person name="Pearson M."/>
            <person name="Quesneville H."/>
            <person name="Rouhier N."/>
            <person name="Sakthikumar S."/>
            <person name="Salamov A.A."/>
            <person name="Schmutz J."/>
            <person name="Selles B."/>
            <person name="Shapiro H."/>
            <person name="Tanguay P."/>
            <person name="Tuskan G.A."/>
            <person name="Henrissat B."/>
            <person name="Van de Peer Y."/>
            <person name="Rouze P."/>
            <person name="Ellis J.G."/>
            <person name="Dodds P.N."/>
            <person name="Schein J.E."/>
            <person name="Zhong S."/>
            <person name="Hamelin R.C."/>
            <person name="Grigoriev I.V."/>
            <person name="Szabo L.J."/>
            <person name="Martin F."/>
        </authorList>
    </citation>
    <scope>NUCLEOTIDE SEQUENCE [LARGE SCALE GENOMIC DNA]</scope>
    <source>
        <strain evidence="3">98AG31 / pathotype 3-4-7</strain>
    </source>
</reference>